<comment type="caution">
    <text evidence="1">The sequence shown here is derived from an EMBL/GenBank/DDBJ whole genome shotgun (WGS) entry which is preliminary data.</text>
</comment>
<sequence length="46" mass="5012">MCTPAITGTAGRWEMVRELHATASAKTSRFKINSTIPPRVLKAIQA</sequence>
<protein>
    <submittedName>
        <fullName evidence="1">Uncharacterized protein</fullName>
    </submittedName>
</protein>
<dbReference type="HOGENOM" id="CLU_3185914_0_0_11"/>
<evidence type="ECO:0000313" key="1">
    <source>
        <dbReference type="EMBL" id="EFM47008.1"/>
    </source>
</evidence>
<dbReference type="AlphaFoldDB" id="E0QN56"/>
<dbReference type="Proteomes" id="UP000003045">
    <property type="component" value="Unassembled WGS sequence"/>
</dbReference>
<gene>
    <name evidence="1" type="ORF">HMPREF0580_0320</name>
</gene>
<reference evidence="1" key="1">
    <citation type="submission" date="2010-08" db="EMBL/GenBank/DDBJ databases">
        <authorList>
            <person name="Muzny D."/>
            <person name="Qin X."/>
            <person name="Deng J."/>
            <person name="Jiang H."/>
            <person name="Liu Y."/>
            <person name="Qu J."/>
            <person name="Song X.-Z."/>
            <person name="Zhang L."/>
            <person name="Thornton R."/>
            <person name="Coyle M."/>
            <person name="Francisco L."/>
            <person name="Jackson L."/>
            <person name="Javaid M."/>
            <person name="Korchina V."/>
            <person name="Kovar C."/>
            <person name="Mata R."/>
            <person name="Mathew T."/>
            <person name="Ngo R."/>
            <person name="Nguyen L."/>
            <person name="Nguyen N."/>
            <person name="Okwuonu G."/>
            <person name="Ongeri F."/>
            <person name="Pham C."/>
            <person name="Simmons D."/>
            <person name="Wilczek-Boney K."/>
            <person name="Hale W."/>
            <person name="Jakkamsetti A."/>
            <person name="Pham P."/>
            <person name="Ruth R."/>
            <person name="San Lucas F."/>
            <person name="Warren J."/>
            <person name="Zhang J."/>
            <person name="Zhao Z."/>
            <person name="Zhou C."/>
            <person name="Zhu D."/>
            <person name="Lee S."/>
            <person name="Bess C."/>
            <person name="Blankenburg K."/>
            <person name="Forbes L."/>
            <person name="Fu Q."/>
            <person name="Gubbala S."/>
            <person name="Hirani K."/>
            <person name="Jayaseelan J.C."/>
            <person name="Lara F."/>
            <person name="Munidasa M."/>
            <person name="Palculict T."/>
            <person name="Patil S."/>
            <person name="Pu L.-L."/>
            <person name="Saada N."/>
            <person name="Tang L."/>
            <person name="Weissenberger G."/>
            <person name="Zhu Y."/>
            <person name="Hemphill L."/>
            <person name="Shang Y."/>
            <person name="Youmans B."/>
            <person name="Ayvaz T."/>
            <person name="Ross M."/>
            <person name="Santibanez J."/>
            <person name="Aqrawi P."/>
            <person name="Gross S."/>
            <person name="Joshi V."/>
            <person name="Fowler G."/>
            <person name="Nazareth L."/>
            <person name="Reid J."/>
            <person name="Worley K."/>
            <person name="Petrosino J."/>
            <person name="Highlander S."/>
            <person name="Gibbs R."/>
        </authorList>
    </citation>
    <scope>NUCLEOTIDE SEQUENCE [LARGE SCALE GENOMIC DNA]</scope>
    <source>
        <strain evidence="1">ATCC 35239</strain>
    </source>
</reference>
<keyword evidence="2" id="KW-1185">Reference proteome</keyword>
<organism evidence="1 2">
    <name type="scientific">Mobiluncus mulieris ATCC 35239</name>
    <dbReference type="NCBI Taxonomy" id="871571"/>
    <lineage>
        <taxon>Bacteria</taxon>
        <taxon>Bacillati</taxon>
        <taxon>Actinomycetota</taxon>
        <taxon>Actinomycetes</taxon>
        <taxon>Actinomycetales</taxon>
        <taxon>Actinomycetaceae</taxon>
        <taxon>Mobiluncus</taxon>
    </lineage>
</organism>
<dbReference type="STRING" id="871571.HMPREF0580_0320"/>
<proteinExistence type="predicted"/>
<evidence type="ECO:0000313" key="2">
    <source>
        <dbReference type="Proteomes" id="UP000003045"/>
    </source>
</evidence>
<name>E0QN56_9ACTO</name>
<dbReference type="EMBL" id="AEET01000011">
    <property type="protein sequence ID" value="EFM47008.1"/>
    <property type="molecule type" value="Genomic_DNA"/>
</dbReference>
<accession>E0QN56</accession>